<dbReference type="InterPro" id="IPR012000">
    <property type="entry name" value="Thiamin_PyroP_enz_cen_dom"/>
</dbReference>
<dbReference type="AlphaFoldDB" id="A0AAW3N8G5"/>
<keyword evidence="7" id="KW-0460">Magnesium</keyword>
<dbReference type="SUPFAM" id="SSF52518">
    <property type="entry name" value="Thiamin diphosphate-binding fold (THDP-binding)"/>
    <property type="match status" value="2"/>
</dbReference>
<dbReference type="Gene3D" id="3.40.50.970">
    <property type="match status" value="2"/>
</dbReference>
<gene>
    <name evidence="14" type="ORF">WK53_16805</name>
</gene>
<dbReference type="InterPro" id="IPR011766">
    <property type="entry name" value="TPP_enzyme_TPP-bd"/>
</dbReference>
<evidence type="ECO:0000256" key="8">
    <source>
        <dbReference type="ARBA" id="ARBA00023052"/>
    </source>
</evidence>
<dbReference type="Pfam" id="PF02775">
    <property type="entry name" value="TPP_enzyme_C"/>
    <property type="match status" value="1"/>
</dbReference>
<dbReference type="GO" id="GO:0030976">
    <property type="term" value="F:thiamine pyrophosphate binding"/>
    <property type="evidence" value="ECO:0007669"/>
    <property type="project" value="InterPro"/>
</dbReference>
<dbReference type="Pfam" id="PF02776">
    <property type="entry name" value="TPP_enzyme_N"/>
    <property type="match status" value="1"/>
</dbReference>
<name>A0AAW3N8G5_9BURK</name>
<dbReference type="EC" id="4.1.1.1" evidence="4"/>
<sequence length="640" mass="68581">MISDQFLTNDQYRNLYRTPDDLQSAVTGDRLSVRAGATETVSSYLNKRLAQIGVKYVMSIPGDYIAEWVETLDESEVSAGLVRVHPNNEMCATYAADGYARAANGRVGCLACTYGVGSLNAAQAVAGALVESIPLVVINGSPSVAQFDAQRDLGILWHHMVDGSHTDLRIFQSITTMAVRLDNPATAPALIDAALVACITESKPVYIEMALQIEACPCAPVPDVPLKRAPRPQSAGVLNAAVEAMMHHLVAANRLVVLGGVEIARYGLQQKFVTLLKLLNAPYVSDLLGKTILSEYRDDIRFSGVYNGRNSQPNVAALVDQADVILAIGSRDTDFNFTGLVSADPQPGKNDPVFPSAVRLAARADAVWVTGTNRYWGNVDLGAFLDALITRVKESAGQLGPFPGLASGTPWDIPPPGQYAGSAGVTWDSFKSLFQHQYLDRFQEADAPVVLADTGLTFYSLNNLKLPESGYIGQLAWGAIGYTVGANYGAKLANAEAGRPHRRAISICGDGAFSESVNALGTIAQLGLDSVVFVMLNGVFAIEQWLVNANAFADNAPPPDFSPLTSVPQSKIWDYVKLAEGFGGVGYLARTNEELTGVLNTIYSEKPINRTTGQPTFTLVAVALPAKDLPSNTRWKVKQN</sequence>
<evidence type="ECO:0000256" key="5">
    <source>
        <dbReference type="ARBA" id="ARBA00022723"/>
    </source>
</evidence>
<dbReference type="GO" id="GO:0005829">
    <property type="term" value="C:cytosol"/>
    <property type="evidence" value="ECO:0007669"/>
    <property type="project" value="TreeGrafter"/>
</dbReference>
<feature type="domain" description="Thiamine pyrophosphate enzyme TPP-binding" evidence="12">
    <location>
        <begin position="468"/>
        <end position="603"/>
    </location>
</feature>
<dbReference type="RefSeq" id="WP_059932674.1">
    <property type="nucleotide sequence ID" value="NZ_LPDO01000130.1"/>
</dbReference>
<dbReference type="SUPFAM" id="SSF52467">
    <property type="entry name" value="DHS-like NAD/FAD-binding domain"/>
    <property type="match status" value="1"/>
</dbReference>
<evidence type="ECO:0000256" key="4">
    <source>
        <dbReference type="ARBA" id="ARBA00013202"/>
    </source>
</evidence>
<keyword evidence="5" id="KW-0479">Metal-binding</keyword>
<evidence type="ECO:0000259" key="11">
    <source>
        <dbReference type="Pfam" id="PF00205"/>
    </source>
</evidence>
<comment type="similarity">
    <text evidence="3 10">Belongs to the TPP enzyme family.</text>
</comment>
<dbReference type="InterPro" id="IPR012110">
    <property type="entry name" value="PDC/IPDC-like"/>
</dbReference>
<evidence type="ECO:0000256" key="10">
    <source>
        <dbReference type="RuleBase" id="RU362132"/>
    </source>
</evidence>
<evidence type="ECO:0000256" key="6">
    <source>
        <dbReference type="ARBA" id="ARBA00022793"/>
    </source>
</evidence>
<evidence type="ECO:0000259" key="12">
    <source>
        <dbReference type="Pfam" id="PF02775"/>
    </source>
</evidence>
<dbReference type="PANTHER" id="PTHR43452:SF1">
    <property type="entry name" value="PYRUVATE DECARBOXYLASE C186.09-RELATED"/>
    <property type="match status" value="1"/>
</dbReference>
<comment type="cofactor">
    <cofactor evidence="2">
        <name>thiamine diphosphate</name>
        <dbReference type="ChEBI" id="CHEBI:58937"/>
    </cofactor>
</comment>
<keyword evidence="8 10" id="KW-0786">Thiamine pyrophosphate</keyword>
<feature type="domain" description="Thiamine pyrophosphate enzyme central" evidence="11">
    <location>
        <begin position="243"/>
        <end position="342"/>
    </location>
</feature>
<evidence type="ECO:0000313" key="15">
    <source>
        <dbReference type="Proteomes" id="UP000056732"/>
    </source>
</evidence>
<evidence type="ECO:0000256" key="9">
    <source>
        <dbReference type="ARBA" id="ARBA00023239"/>
    </source>
</evidence>
<dbReference type="GO" id="GO:0004737">
    <property type="term" value="F:pyruvate decarboxylase activity"/>
    <property type="evidence" value="ECO:0007669"/>
    <property type="project" value="UniProtKB-EC"/>
</dbReference>
<keyword evidence="6" id="KW-0210">Decarboxylase</keyword>
<dbReference type="InterPro" id="IPR029035">
    <property type="entry name" value="DHS-like_NAD/FAD-binding_dom"/>
</dbReference>
<dbReference type="GO" id="GO:0000287">
    <property type="term" value="F:magnesium ion binding"/>
    <property type="evidence" value="ECO:0007669"/>
    <property type="project" value="InterPro"/>
</dbReference>
<evidence type="ECO:0000256" key="3">
    <source>
        <dbReference type="ARBA" id="ARBA00007812"/>
    </source>
</evidence>
<evidence type="ECO:0000259" key="13">
    <source>
        <dbReference type="Pfam" id="PF02776"/>
    </source>
</evidence>
<comment type="catalytic activity">
    <reaction evidence="1">
        <text>a 2-oxocarboxylate + H(+) = an aldehyde + CO2</text>
        <dbReference type="Rhea" id="RHEA:11628"/>
        <dbReference type="ChEBI" id="CHEBI:15378"/>
        <dbReference type="ChEBI" id="CHEBI:16526"/>
        <dbReference type="ChEBI" id="CHEBI:17478"/>
        <dbReference type="ChEBI" id="CHEBI:35179"/>
        <dbReference type="EC" id="4.1.1.1"/>
    </reaction>
</comment>
<reference evidence="14 15" key="1">
    <citation type="submission" date="2015-11" db="EMBL/GenBank/DDBJ databases">
        <title>Expanding the genomic diversity of Burkholderia species for the development of highly accurate diagnostics.</title>
        <authorList>
            <person name="Sahl J."/>
            <person name="Keim P."/>
            <person name="Wagner D."/>
        </authorList>
    </citation>
    <scope>NUCLEOTIDE SEQUENCE [LARGE SCALE GENOMIC DNA]</scope>
    <source>
        <strain evidence="14 15">MSMB1137WGS</strain>
    </source>
</reference>
<feature type="domain" description="Thiamine pyrophosphate enzyme N-terminal TPP-binding" evidence="13">
    <location>
        <begin position="40"/>
        <end position="148"/>
    </location>
</feature>
<dbReference type="GO" id="GO:0000949">
    <property type="term" value="P:aromatic amino acid family catabolic process to alcohol via Ehrlich pathway"/>
    <property type="evidence" value="ECO:0007669"/>
    <property type="project" value="TreeGrafter"/>
</dbReference>
<accession>A0AAW3N8G5</accession>
<dbReference type="Proteomes" id="UP000056732">
    <property type="component" value="Unassembled WGS sequence"/>
</dbReference>
<dbReference type="InterPro" id="IPR012001">
    <property type="entry name" value="Thiamin_PyroP_enz_TPP-bd_dom"/>
</dbReference>
<evidence type="ECO:0000313" key="14">
    <source>
        <dbReference type="EMBL" id="KVT45130.1"/>
    </source>
</evidence>
<protein>
    <recommendedName>
        <fullName evidence="4">pyruvate decarboxylase</fullName>
        <ecNumber evidence="4">4.1.1.1</ecNumber>
    </recommendedName>
</protein>
<dbReference type="Pfam" id="PF00205">
    <property type="entry name" value="TPP_enzyme_M"/>
    <property type="match status" value="1"/>
</dbReference>
<dbReference type="PANTHER" id="PTHR43452">
    <property type="entry name" value="PYRUVATE DECARBOXYLASE"/>
    <property type="match status" value="1"/>
</dbReference>
<dbReference type="Gene3D" id="3.40.50.1220">
    <property type="entry name" value="TPP-binding domain"/>
    <property type="match status" value="1"/>
</dbReference>
<dbReference type="EMBL" id="LPDO01000130">
    <property type="protein sequence ID" value="KVT45130.1"/>
    <property type="molecule type" value="Genomic_DNA"/>
</dbReference>
<evidence type="ECO:0000256" key="7">
    <source>
        <dbReference type="ARBA" id="ARBA00022842"/>
    </source>
</evidence>
<proteinExistence type="inferred from homology"/>
<comment type="caution">
    <text evidence="14">The sequence shown here is derived from an EMBL/GenBank/DDBJ whole genome shotgun (WGS) entry which is preliminary data.</text>
</comment>
<evidence type="ECO:0000256" key="2">
    <source>
        <dbReference type="ARBA" id="ARBA00001964"/>
    </source>
</evidence>
<evidence type="ECO:0000256" key="1">
    <source>
        <dbReference type="ARBA" id="ARBA00001041"/>
    </source>
</evidence>
<dbReference type="InterPro" id="IPR029061">
    <property type="entry name" value="THDP-binding"/>
</dbReference>
<keyword evidence="9" id="KW-0456">Lyase</keyword>
<organism evidence="14 15">
    <name type="scientific">Burkholderia ubonensis</name>
    <dbReference type="NCBI Taxonomy" id="101571"/>
    <lineage>
        <taxon>Bacteria</taxon>
        <taxon>Pseudomonadati</taxon>
        <taxon>Pseudomonadota</taxon>
        <taxon>Betaproteobacteria</taxon>
        <taxon>Burkholderiales</taxon>
        <taxon>Burkholderiaceae</taxon>
        <taxon>Burkholderia</taxon>
        <taxon>Burkholderia cepacia complex</taxon>
    </lineage>
</organism>